<dbReference type="NCBIfam" id="NF002295">
    <property type="entry name" value="PRK01222.1-1"/>
    <property type="match status" value="1"/>
</dbReference>
<name>A0A238WUI3_9RHOB</name>
<evidence type="ECO:0000256" key="8">
    <source>
        <dbReference type="ARBA" id="ARBA00023235"/>
    </source>
</evidence>
<evidence type="ECO:0000256" key="1">
    <source>
        <dbReference type="ARBA" id="ARBA00001164"/>
    </source>
</evidence>
<dbReference type="AlphaFoldDB" id="A0A238WUI3"/>
<comment type="pathway">
    <text evidence="2 9">Amino-acid biosynthesis; L-tryptophan biosynthesis; L-tryptophan from chorismate: step 3/5.</text>
</comment>
<dbReference type="Proteomes" id="UP000198409">
    <property type="component" value="Unassembled WGS sequence"/>
</dbReference>
<dbReference type="Gene3D" id="3.20.20.70">
    <property type="entry name" value="Aldolase class I"/>
    <property type="match status" value="1"/>
</dbReference>
<dbReference type="PANTHER" id="PTHR42894">
    <property type="entry name" value="N-(5'-PHOSPHORIBOSYL)ANTHRANILATE ISOMERASE"/>
    <property type="match status" value="1"/>
</dbReference>
<evidence type="ECO:0000259" key="10">
    <source>
        <dbReference type="Pfam" id="PF00697"/>
    </source>
</evidence>
<keyword evidence="14" id="KW-1185">Reference proteome</keyword>
<keyword evidence="8 9" id="KW-0413">Isomerase</keyword>
<dbReference type="GO" id="GO:0000162">
    <property type="term" value="P:L-tryptophan biosynthetic process"/>
    <property type="evidence" value="ECO:0007669"/>
    <property type="project" value="UniProtKB-UniRule"/>
</dbReference>
<dbReference type="EMBL" id="SIRL01000006">
    <property type="protein sequence ID" value="TBN50005.1"/>
    <property type="molecule type" value="Genomic_DNA"/>
</dbReference>
<dbReference type="GO" id="GO:0004640">
    <property type="term" value="F:phosphoribosylanthranilate isomerase activity"/>
    <property type="evidence" value="ECO:0007669"/>
    <property type="project" value="UniProtKB-UniRule"/>
</dbReference>
<sequence>MAQVKICGLRRPDHIVTAAESGARFVGFVFFPKSPRAVSAEEAALLIPHVPVGVARVGLFVNPDDAFLDHTLGHVPLDIIQLHGSEDPGRVAAVKALTGLPVMKAVGLAGPDDLAALTDYGLVADMLLVDAKPSKGGDLPGGNGLPFDWRLLVGRTWLGPWMLAGGLTPQNVAEAIRLTGAPAVDVSSGVEIEPGEKDEGLMRAFVAAAS</sequence>
<dbReference type="SUPFAM" id="SSF51366">
    <property type="entry name" value="Ribulose-phoshate binding barrel"/>
    <property type="match status" value="1"/>
</dbReference>
<proteinExistence type="inferred from homology"/>
<evidence type="ECO:0000256" key="3">
    <source>
        <dbReference type="ARBA" id="ARBA00012572"/>
    </source>
</evidence>
<dbReference type="OrthoDB" id="9796196at2"/>
<dbReference type="HAMAP" id="MF_00135">
    <property type="entry name" value="PRAI"/>
    <property type="match status" value="1"/>
</dbReference>
<organism evidence="11 13">
    <name type="scientific">Paracoccus sediminis</name>
    <dbReference type="NCBI Taxonomy" id="1214787"/>
    <lineage>
        <taxon>Bacteria</taxon>
        <taxon>Pseudomonadati</taxon>
        <taxon>Pseudomonadota</taxon>
        <taxon>Alphaproteobacteria</taxon>
        <taxon>Rhodobacterales</taxon>
        <taxon>Paracoccaceae</taxon>
        <taxon>Paracoccus</taxon>
    </lineage>
</organism>
<evidence type="ECO:0000313" key="11">
    <source>
        <dbReference type="EMBL" id="SNR50180.1"/>
    </source>
</evidence>
<evidence type="ECO:0000256" key="4">
    <source>
        <dbReference type="ARBA" id="ARBA00022272"/>
    </source>
</evidence>
<accession>A0A238WUI3</accession>
<dbReference type="RefSeq" id="WP_089388109.1">
    <property type="nucleotide sequence ID" value="NZ_FZNM01000006.1"/>
</dbReference>
<dbReference type="EMBL" id="FZNM01000006">
    <property type="protein sequence ID" value="SNR50180.1"/>
    <property type="molecule type" value="Genomic_DNA"/>
</dbReference>
<dbReference type="CDD" id="cd00405">
    <property type="entry name" value="PRAI"/>
    <property type="match status" value="1"/>
</dbReference>
<feature type="domain" description="N-(5'phosphoribosyl) anthranilate isomerase (PRAI)" evidence="10">
    <location>
        <begin position="4"/>
        <end position="207"/>
    </location>
</feature>
<evidence type="ECO:0000256" key="5">
    <source>
        <dbReference type="ARBA" id="ARBA00022605"/>
    </source>
</evidence>
<reference evidence="11" key="1">
    <citation type="submission" date="2017-06" db="EMBL/GenBank/DDBJ databases">
        <authorList>
            <person name="Kim H.J."/>
            <person name="Triplett B.A."/>
        </authorList>
    </citation>
    <scope>NUCLEOTIDE SEQUENCE [LARGE SCALE GENOMIC DNA]</scope>
    <source>
        <strain evidence="11">DSM 26170</strain>
    </source>
</reference>
<evidence type="ECO:0000313" key="14">
    <source>
        <dbReference type="Proteomes" id="UP000292859"/>
    </source>
</evidence>
<comment type="catalytic activity">
    <reaction evidence="1 9">
        <text>N-(5-phospho-beta-D-ribosyl)anthranilate = 1-(2-carboxyphenylamino)-1-deoxy-D-ribulose 5-phosphate</text>
        <dbReference type="Rhea" id="RHEA:21540"/>
        <dbReference type="ChEBI" id="CHEBI:18277"/>
        <dbReference type="ChEBI" id="CHEBI:58613"/>
        <dbReference type="EC" id="5.3.1.24"/>
    </reaction>
</comment>
<dbReference type="Pfam" id="PF00697">
    <property type="entry name" value="PRAI"/>
    <property type="match status" value="1"/>
</dbReference>
<dbReference type="PANTHER" id="PTHR42894:SF1">
    <property type="entry name" value="N-(5'-PHOSPHORIBOSYL)ANTHRANILATE ISOMERASE"/>
    <property type="match status" value="1"/>
</dbReference>
<reference evidence="12 14" key="3">
    <citation type="submission" date="2019-02" db="EMBL/GenBank/DDBJ databases">
        <authorList>
            <person name="Zhang G."/>
        </authorList>
    </citation>
    <scope>NUCLEOTIDE SEQUENCE [LARGE SCALE GENOMIC DNA]</scope>
    <source>
        <strain evidence="12 14">CMB17</strain>
    </source>
</reference>
<evidence type="ECO:0000256" key="9">
    <source>
        <dbReference type="HAMAP-Rule" id="MF_00135"/>
    </source>
</evidence>
<protein>
    <recommendedName>
        <fullName evidence="4 9">N-(5'-phosphoribosyl)anthranilate isomerase</fullName>
        <shortName evidence="9">PRAI</shortName>
        <ecNumber evidence="3 9">5.3.1.24</ecNumber>
    </recommendedName>
</protein>
<keyword evidence="6 9" id="KW-0822">Tryptophan biosynthesis</keyword>
<comment type="similarity">
    <text evidence="9">Belongs to the TrpF family.</text>
</comment>
<dbReference type="InterPro" id="IPR013785">
    <property type="entry name" value="Aldolase_TIM"/>
</dbReference>
<keyword evidence="5 9" id="KW-0028">Amino-acid biosynthesis</keyword>
<evidence type="ECO:0000313" key="12">
    <source>
        <dbReference type="EMBL" id="TBN50005.1"/>
    </source>
</evidence>
<dbReference type="Proteomes" id="UP000292859">
    <property type="component" value="Unassembled WGS sequence"/>
</dbReference>
<dbReference type="EC" id="5.3.1.24" evidence="3 9"/>
<dbReference type="InterPro" id="IPR044643">
    <property type="entry name" value="TrpF_fam"/>
</dbReference>
<gene>
    <name evidence="9" type="primary">trpF</name>
    <name evidence="12" type="ORF">EYF88_10260</name>
    <name evidence="11" type="ORF">SAMN06265378_10664</name>
</gene>
<evidence type="ECO:0000256" key="6">
    <source>
        <dbReference type="ARBA" id="ARBA00022822"/>
    </source>
</evidence>
<dbReference type="InterPro" id="IPR011060">
    <property type="entry name" value="RibuloseP-bd_barrel"/>
</dbReference>
<evidence type="ECO:0000313" key="13">
    <source>
        <dbReference type="Proteomes" id="UP000198409"/>
    </source>
</evidence>
<dbReference type="InterPro" id="IPR001240">
    <property type="entry name" value="PRAI_dom"/>
</dbReference>
<evidence type="ECO:0000256" key="2">
    <source>
        <dbReference type="ARBA" id="ARBA00004664"/>
    </source>
</evidence>
<dbReference type="UniPathway" id="UPA00035">
    <property type="reaction ID" value="UER00042"/>
</dbReference>
<evidence type="ECO:0000256" key="7">
    <source>
        <dbReference type="ARBA" id="ARBA00023141"/>
    </source>
</evidence>
<reference evidence="13" key="2">
    <citation type="submission" date="2017-06" db="EMBL/GenBank/DDBJ databases">
        <authorList>
            <person name="Varghese N."/>
            <person name="Submissions S."/>
        </authorList>
    </citation>
    <scope>NUCLEOTIDE SEQUENCE [LARGE SCALE GENOMIC DNA]</scope>
    <source>
        <strain evidence="13">DSM 26170</strain>
    </source>
</reference>
<keyword evidence="7 9" id="KW-0057">Aromatic amino acid biosynthesis</keyword>